<dbReference type="InterPro" id="IPR029035">
    <property type="entry name" value="DHS-like_NAD/FAD-binding_dom"/>
</dbReference>
<dbReference type="GO" id="GO:0050660">
    <property type="term" value="F:flavin adenine dinucleotide binding"/>
    <property type="evidence" value="ECO:0007669"/>
    <property type="project" value="InterPro"/>
</dbReference>
<sequence length="312" mass="33060">MMNIALILDADAPNFPTQASQINQFLRLSELAAESLELWLFSDEVPQSLPRLDGEVAQIRWVSAPRLAETRLAVLEQMRQAFAPRLLLFAGDEGGELATRLACRSGGSACCAVEQAQINGSECRVTKAVYGNNLTAELAMVREPWCLSVARSSAVNVEIAPGSVVAKRFKPANIPDAEWILASACSPQPAASLLSRARYVLAIGEGVGSVQQVVEMQQLATNMGAELAASRPVVMNAWCEMDRLLGMSGAIIAPEVCIAAGVSGAPAFAIGIRHSKLIVAINQDPQAAIFAQADVGIVGDMHEVLEALANAL</sequence>
<protein>
    <submittedName>
        <fullName evidence="3">FAD-binding protein</fullName>
    </submittedName>
</protein>
<evidence type="ECO:0000313" key="3">
    <source>
        <dbReference type="EMBL" id="MDQ9128992.1"/>
    </source>
</evidence>
<dbReference type="InterPro" id="IPR001308">
    <property type="entry name" value="ETF_a/FixB"/>
</dbReference>
<keyword evidence="1" id="KW-0813">Transport</keyword>
<dbReference type="Proteomes" id="UP001224622">
    <property type="component" value="Unassembled WGS sequence"/>
</dbReference>
<accession>A0AAJ2D966</accession>
<dbReference type="SUPFAM" id="SSF52402">
    <property type="entry name" value="Adenine nucleotide alpha hydrolases-like"/>
    <property type="match status" value="1"/>
</dbReference>
<dbReference type="SUPFAM" id="SSF52467">
    <property type="entry name" value="DHS-like NAD/FAD-binding domain"/>
    <property type="match status" value="1"/>
</dbReference>
<dbReference type="InterPro" id="IPR014731">
    <property type="entry name" value="ETF_asu_C"/>
</dbReference>
<evidence type="ECO:0000256" key="1">
    <source>
        <dbReference type="ARBA" id="ARBA00022448"/>
    </source>
</evidence>
<dbReference type="PANTHER" id="PTHR43153">
    <property type="entry name" value="ELECTRON TRANSFER FLAVOPROTEIN ALPHA"/>
    <property type="match status" value="1"/>
</dbReference>
<dbReference type="AlphaFoldDB" id="A0AAJ2D966"/>
<dbReference type="EMBL" id="JAVIGA010000029">
    <property type="protein sequence ID" value="MDQ9128992.1"/>
    <property type="molecule type" value="Genomic_DNA"/>
</dbReference>
<dbReference type="GO" id="GO:0009055">
    <property type="term" value="F:electron transfer activity"/>
    <property type="evidence" value="ECO:0007669"/>
    <property type="project" value="InterPro"/>
</dbReference>
<name>A0AAJ2D966_SERFO</name>
<reference evidence="3" key="1">
    <citation type="submission" date="2023-08" db="EMBL/GenBank/DDBJ databases">
        <title>The Comparative Genomic Analysis of Yersiniaceae from Polar Regions.</title>
        <authorList>
            <person name="Goncharov A."/>
            <person name="Aslanov B."/>
            <person name="Kolodzhieva V."/>
            <person name="Azarov D."/>
            <person name="Mochov A."/>
            <person name="Lebedeva E."/>
        </authorList>
    </citation>
    <scope>NUCLEOTIDE SEQUENCE</scope>
    <source>
        <strain evidence="3">Vf</strain>
    </source>
</reference>
<comment type="caution">
    <text evidence="3">The sequence shown here is derived from an EMBL/GenBank/DDBJ whole genome shotgun (WGS) entry which is preliminary data.</text>
</comment>
<dbReference type="InterPro" id="IPR014729">
    <property type="entry name" value="Rossmann-like_a/b/a_fold"/>
</dbReference>
<dbReference type="Pfam" id="PF00766">
    <property type="entry name" value="ETF_alpha"/>
    <property type="match status" value="1"/>
</dbReference>
<gene>
    <name evidence="3" type="ORF">RDT67_21480</name>
</gene>
<evidence type="ECO:0000313" key="4">
    <source>
        <dbReference type="Proteomes" id="UP001224622"/>
    </source>
</evidence>
<dbReference type="Gene3D" id="3.40.50.620">
    <property type="entry name" value="HUPs"/>
    <property type="match status" value="1"/>
</dbReference>
<proteinExistence type="predicted"/>
<dbReference type="GO" id="GO:0033539">
    <property type="term" value="P:fatty acid beta-oxidation using acyl-CoA dehydrogenase"/>
    <property type="evidence" value="ECO:0007669"/>
    <property type="project" value="TreeGrafter"/>
</dbReference>
<evidence type="ECO:0000259" key="2">
    <source>
        <dbReference type="Pfam" id="PF00766"/>
    </source>
</evidence>
<organism evidence="3 4">
    <name type="scientific">Serratia fonticola</name>
    <dbReference type="NCBI Taxonomy" id="47917"/>
    <lineage>
        <taxon>Bacteria</taxon>
        <taxon>Pseudomonadati</taxon>
        <taxon>Pseudomonadota</taxon>
        <taxon>Gammaproteobacteria</taxon>
        <taxon>Enterobacterales</taxon>
        <taxon>Yersiniaceae</taxon>
        <taxon>Serratia</taxon>
    </lineage>
</organism>
<feature type="domain" description="Electron transfer flavoprotein alpha subunit C-terminal" evidence="2">
    <location>
        <begin position="194"/>
        <end position="273"/>
    </location>
</feature>
<dbReference type="PANTHER" id="PTHR43153:SF5">
    <property type="entry name" value="PROTEIN FIXB-RELATED"/>
    <property type="match status" value="1"/>
</dbReference>
<dbReference type="RefSeq" id="WP_309048262.1">
    <property type="nucleotide sequence ID" value="NZ_JAVIGA010000029.1"/>
</dbReference>
<dbReference type="Gene3D" id="3.40.50.1220">
    <property type="entry name" value="TPP-binding domain"/>
    <property type="match status" value="1"/>
</dbReference>